<feature type="non-terminal residue" evidence="2">
    <location>
        <position position="67"/>
    </location>
</feature>
<dbReference type="AlphaFoldDB" id="W4MDM4"/>
<name>W4MDM4_9BACT</name>
<organism evidence="2 3">
    <name type="scientific">Candidatus Entotheonella gemina</name>
    <dbReference type="NCBI Taxonomy" id="1429439"/>
    <lineage>
        <taxon>Bacteria</taxon>
        <taxon>Pseudomonadati</taxon>
        <taxon>Nitrospinota/Tectimicrobiota group</taxon>
        <taxon>Candidatus Tectimicrobiota</taxon>
        <taxon>Candidatus Entotheonellia</taxon>
        <taxon>Candidatus Entotheonellales</taxon>
        <taxon>Candidatus Entotheonellaceae</taxon>
        <taxon>Candidatus Entotheonella</taxon>
    </lineage>
</organism>
<feature type="domain" description="Carrier" evidence="1">
    <location>
        <begin position="9"/>
        <end position="67"/>
    </location>
</feature>
<dbReference type="PROSITE" id="PS50075">
    <property type="entry name" value="CARRIER"/>
    <property type="match status" value="1"/>
</dbReference>
<dbReference type="SUPFAM" id="SSF47336">
    <property type="entry name" value="ACP-like"/>
    <property type="match status" value="1"/>
</dbReference>
<dbReference type="InterPro" id="IPR036736">
    <property type="entry name" value="ACP-like_sf"/>
</dbReference>
<dbReference type="Pfam" id="PF00550">
    <property type="entry name" value="PP-binding"/>
    <property type="match status" value="1"/>
</dbReference>
<accession>W4MDM4</accession>
<dbReference type="InterPro" id="IPR009081">
    <property type="entry name" value="PP-bd_ACP"/>
</dbReference>
<dbReference type="EMBL" id="AZHX01000384">
    <property type="protein sequence ID" value="ETX07742.1"/>
    <property type="molecule type" value="Genomic_DNA"/>
</dbReference>
<gene>
    <name evidence="2" type="ORF">ETSY2_09430</name>
</gene>
<sequence>MLNPGLSGAEIEQIIYREIERLFEEQDESPPELTPDANLHADLGLASLDLAELVAVLEDKLQVDPFE</sequence>
<evidence type="ECO:0000313" key="3">
    <source>
        <dbReference type="Proteomes" id="UP000019140"/>
    </source>
</evidence>
<keyword evidence="3" id="KW-1185">Reference proteome</keyword>
<comment type="caution">
    <text evidence="2">The sequence shown here is derived from an EMBL/GenBank/DDBJ whole genome shotgun (WGS) entry which is preliminary data.</text>
</comment>
<dbReference type="Gene3D" id="1.10.1200.10">
    <property type="entry name" value="ACP-like"/>
    <property type="match status" value="1"/>
</dbReference>
<evidence type="ECO:0000313" key="2">
    <source>
        <dbReference type="EMBL" id="ETX07742.1"/>
    </source>
</evidence>
<evidence type="ECO:0000259" key="1">
    <source>
        <dbReference type="PROSITE" id="PS50075"/>
    </source>
</evidence>
<reference evidence="2 3" key="1">
    <citation type="journal article" date="2014" name="Nature">
        <title>An environmental bacterial taxon with a large and distinct metabolic repertoire.</title>
        <authorList>
            <person name="Wilson M.C."/>
            <person name="Mori T."/>
            <person name="Ruckert C."/>
            <person name="Uria A.R."/>
            <person name="Helf M.J."/>
            <person name="Takada K."/>
            <person name="Gernert C."/>
            <person name="Steffens U.A."/>
            <person name="Heycke N."/>
            <person name="Schmitt S."/>
            <person name="Rinke C."/>
            <person name="Helfrich E.J."/>
            <person name="Brachmann A.O."/>
            <person name="Gurgui C."/>
            <person name="Wakimoto T."/>
            <person name="Kracht M."/>
            <person name="Crusemann M."/>
            <person name="Hentschel U."/>
            <person name="Abe I."/>
            <person name="Matsunaga S."/>
            <person name="Kalinowski J."/>
            <person name="Takeyama H."/>
            <person name="Piel J."/>
        </authorList>
    </citation>
    <scope>NUCLEOTIDE SEQUENCE [LARGE SCALE GENOMIC DNA]</scope>
    <source>
        <strain evidence="3">TSY2</strain>
    </source>
</reference>
<proteinExistence type="predicted"/>
<dbReference type="HOGENOM" id="CLU_2818236_0_0_7"/>
<protein>
    <recommendedName>
        <fullName evidence="1">Carrier domain-containing protein</fullName>
    </recommendedName>
</protein>
<dbReference type="Proteomes" id="UP000019140">
    <property type="component" value="Unassembled WGS sequence"/>
</dbReference>